<evidence type="ECO:0000313" key="4">
    <source>
        <dbReference type="Proteomes" id="UP000249061"/>
    </source>
</evidence>
<evidence type="ECO:0000259" key="2">
    <source>
        <dbReference type="Pfam" id="PF04773"/>
    </source>
</evidence>
<dbReference type="Proteomes" id="UP000249061">
    <property type="component" value="Unassembled WGS sequence"/>
</dbReference>
<dbReference type="PANTHER" id="PTHR38731">
    <property type="entry name" value="LIPL45-RELATED LIPOPROTEIN-RELATED"/>
    <property type="match status" value="1"/>
</dbReference>
<sequence length="240" mass="25253">MKRLLVVAVSLLSSLCFADVGKIAALEGEATRTPKGGAAEALKVGSSVELGDTLTVKTGNLKFELTDGSVIMLAPASVLEITQAEFEGQERKGFAGFLKGGSLWTKVKKALGGGKFEVSTERAVAGVRGTIFRIDADALVKAAKGKNQGRKASIVRVVEGAVAVKPTEAIARSIKSAAPKKGPRVEVAGPKEVSADEWEKIFVTLAANQQIVVGVDLWEQAEFDAAAKADAFSKWIEKNQ</sequence>
<dbReference type="EMBL" id="QFQP01000016">
    <property type="protein sequence ID" value="PZR10807.1"/>
    <property type="molecule type" value="Genomic_DNA"/>
</dbReference>
<dbReference type="Pfam" id="PF04773">
    <property type="entry name" value="FecR"/>
    <property type="match status" value="1"/>
</dbReference>
<accession>A0A2W5TA71</accession>
<evidence type="ECO:0000313" key="3">
    <source>
        <dbReference type="EMBL" id="PZR10807.1"/>
    </source>
</evidence>
<proteinExistence type="predicted"/>
<keyword evidence="1" id="KW-0732">Signal</keyword>
<evidence type="ECO:0000256" key="1">
    <source>
        <dbReference type="SAM" id="SignalP"/>
    </source>
</evidence>
<protein>
    <recommendedName>
        <fullName evidence="2">FecR protein domain-containing protein</fullName>
    </recommendedName>
</protein>
<gene>
    <name evidence="3" type="ORF">DI536_19220</name>
</gene>
<dbReference type="InterPro" id="IPR006860">
    <property type="entry name" value="FecR"/>
</dbReference>
<comment type="caution">
    <text evidence="3">The sequence shown here is derived from an EMBL/GenBank/DDBJ whole genome shotgun (WGS) entry which is preliminary data.</text>
</comment>
<dbReference type="AlphaFoldDB" id="A0A2W5TA71"/>
<reference evidence="3 4" key="1">
    <citation type="submission" date="2017-08" db="EMBL/GenBank/DDBJ databases">
        <title>Infants hospitalized years apart are colonized by the same room-sourced microbial strains.</title>
        <authorList>
            <person name="Brooks B."/>
            <person name="Olm M.R."/>
            <person name="Firek B.A."/>
            <person name="Baker R."/>
            <person name="Thomas B.C."/>
            <person name="Morowitz M.J."/>
            <person name="Banfield J.F."/>
        </authorList>
    </citation>
    <scope>NUCLEOTIDE SEQUENCE [LARGE SCALE GENOMIC DNA]</scope>
    <source>
        <strain evidence="3">S2_003_000_R2_14</strain>
    </source>
</reference>
<organism evidence="3 4">
    <name type="scientific">Archangium gephyra</name>
    <dbReference type="NCBI Taxonomy" id="48"/>
    <lineage>
        <taxon>Bacteria</taxon>
        <taxon>Pseudomonadati</taxon>
        <taxon>Myxococcota</taxon>
        <taxon>Myxococcia</taxon>
        <taxon>Myxococcales</taxon>
        <taxon>Cystobacterineae</taxon>
        <taxon>Archangiaceae</taxon>
        <taxon>Archangium</taxon>
    </lineage>
</organism>
<feature type="domain" description="FecR protein" evidence="2">
    <location>
        <begin position="55"/>
        <end position="162"/>
    </location>
</feature>
<feature type="signal peptide" evidence="1">
    <location>
        <begin position="1"/>
        <end position="18"/>
    </location>
</feature>
<name>A0A2W5TA71_9BACT</name>
<feature type="chain" id="PRO_5015973818" description="FecR protein domain-containing protein" evidence="1">
    <location>
        <begin position="19"/>
        <end position="240"/>
    </location>
</feature>
<dbReference type="Gene3D" id="2.60.120.1440">
    <property type="match status" value="1"/>
</dbReference>